<dbReference type="AlphaFoldDB" id="A0ABD1Y092"/>
<evidence type="ECO:0000313" key="2">
    <source>
        <dbReference type="Proteomes" id="UP001605036"/>
    </source>
</evidence>
<evidence type="ECO:0000313" key="1">
    <source>
        <dbReference type="EMBL" id="KAL2613591.1"/>
    </source>
</evidence>
<accession>A0ABD1Y092</accession>
<organism evidence="1 2">
    <name type="scientific">Riccia fluitans</name>
    <dbReference type="NCBI Taxonomy" id="41844"/>
    <lineage>
        <taxon>Eukaryota</taxon>
        <taxon>Viridiplantae</taxon>
        <taxon>Streptophyta</taxon>
        <taxon>Embryophyta</taxon>
        <taxon>Marchantiophyta</taxon>
        <taxon>Marchantiopsida</taxon>
        <taxon>Marchantiidae</taxon>
        <taxon>Marchantiales</taxon>
        <taxon>Ricciaceae</taxon>
        <taxon>Riccia</taxon>
    </lineage>
</organism>
<comment type="caution">
    <text evidence="1">The sequence shown here is derived from an EMBL/GenBank/DDBJ whole genome shotgun (WGS) entry which is preliminary data.</text>
</comment>
<keyword evidence="2" id="KW-1185">Reference proteome</keyword>
<name>A0ABD1Y092_9MARC</name>
<proteinExistence type="predicted"/>
<gene>
    <name evidence="1" type="ORF">R1flu_025283</name>
</gene>
<dbReference type="EMBL" id="JBHFFA010000007">
    <property type="protein sequence ID" value="KAL2613591.1"/>
    <property type="molecule type" value="Genomic_DNA"/>
</dbReference>
<protein>
    <submittedName>
        <fullName evidence="1">Uncharacterized protein</fullName>
    </submittedName>
</protein>
<sequence>MLTSKIVIEGSLTLRDLTMLDKFRKARITRKEFLGESRFWEDLSRLLFYLRVLLPSTRNLLREMPNPDAQTEKGEGRRKGGVKVYSYFPPAGIERGI</sequence>
<dbReference type="Proteomes" id="UP001605036">
    <property type="component" value="Unassembled WGS sequence"/>
</dbReference>
<reference evidence="1 2" key="1">
    <citation type="submission" date="2024-09" db="EMBL/GenBank/DDBJ databases">
        <title>Chromosome-scale assembly of Riccia fluitans.</title>
        <authorList>
            <person name="Paukszto L."/>
            <person name="Sawicki J."/>
            <person name="Karawczyk K."/>
            <person name="Piernik-Szablinska J."/>
            <person name="Szczecinska M."/>
            <person name="Mazdziarz M."/>
        </authorList>
    </citation>
    <scope>NUCLEOTIDE SEQUENCE [LARGE SCALE GENOMIC DNA]</scope>
    <source>
        <strain evidence="1">Rf_01</strain>
        <tissue evidence="1">Aerial parts of the thallus</tissue>
    </source>
</reference>